<evidence type="ECO:0000256" key="9">
    <source>
        <dbReference type="SAM" id="Phobius"/>
    </source>
</evidence>
<keyword evidence="7 9" id="KW-0472">Membrane</keyword>
<organism evidence="11 12">
    <name type="scientific">Spongiactinospora rosea</name>
    <dbReference type="NCBI Taxonomy" id="2248750"/>
    <lineage>
        <taxon>Bacteria</taxon>
        <taxon>Bacillati</taxon>
        <taxon>Actinomycetota</taxon>
        <taxon>Actinomycetes</taxon>
        <taxon>Streptosporangiales</taxon>
        <taxon>Streptosporangiaceae</taxon>
        <taxon>Spongiactinospora</taxon>
    </lineage>
</organism>
<feature type="transmembrane region" description="Helical" evidence="9">
    <location>
        <begin position="315"/>
        <end position="337"/>
    </location>
</feature>
<dbReference type="PROSITE" id="PS50850">
    <property type="entry name" value="MFS"/>
    <property type="match status" value="1"/>
</dbReference>
<dbReference type="InterPro" id="IPR020846">
    <property type="entry name" value="MFS_dom"/>
</dbReference>
<dbReference type="Pfam" id="PF07690">
    <property type="entry name" value="MFS_1"/>
    <property type="match status" value="1"/>
</dbReference>
<proteinExistence type="inferred from homology"/>
<name>A0A366LRI0_9ACTN</name>
<dbReference type="NCBIfam" id="TIGR00710">
    <property type="entry name" value="efflux_Bcr_CflA"/>
    <property type="match status" value="1"/>
</dbReference>
<evidence type="ECO:0000256" key="6">
    <source>
        <dbReference type="ARBA" id="ARBA00022989"/>
    </source>
</evidence>
<feature type="transmembrane region" description="Helical" evidence="9">
    <location>
        <begin position="142"/>
        <end position="159"/>
    </location>
</feature>
<evidence type="ECO:0000256" key="8">
    <source>
        <dbReference type="SAM" id="MobiDB-lite"/>
    </source>
</evidence>
<evidence type="ECO:0000256" key="1">
    <source>
        <dbReference type="ARBA" id="ARBA00004651"/>
    </source>
</evidence>
<dbReference type="PANTHER" id="PTHR23502:SF132">
    <property type="entry name" value="POLYAMINE TRANSPORTER 2-RELATED"/>
    <property type="match status" value="1"/>
</dbReference>
<feature type="region of interest" description="Disordered" evidence="8">
    <location>
        <begin position="1"/>
        <end position="41"/>
    </location>
</feature>
<dbReference type="GO" id="GO:1990961">
    <property type="term" value="P:xenobiotic detoxification by transmembrane export across the plasma membrane"/>
    <property type="evidence" value="ECO:0007669"/>
    <property type="project" value="InterPro"/>
</dbReference>
<dbReference type="AlphaFoldDB" id="A0A366LRI0"/>
<keyword evidence="5 9" id="KW-0812">Transmembrane</keyword>
<gene>
    <name evidence="11" type="ORF">DP939_31920</name>
</gene>
<feature type="transmembrane region" description="Helical" evidence="9">
    <location>
        <begin position="114"/>
        <end position="136"/>
    </location>
</feature>
<feature type="transmembrane region" description="Helical" evidence="9">
    <location>
        <begin position="286"/>
        <end position="308"/>
    </location>
</feature>
<evidence type="ECO:0000313" key="11">
    <source>
        <dbReference type="EMBL" id="RBQ16220.1"/>
    </source>
</evidence>
<feature type="transmembrane region" description="Helical" evidence="9">
    <location>
        <begin position="343"/>
        <end position="367"/>
    </location>
</feature>
<feature type="transmembrane region" description="Helical" evidence="9">
    <location>
        <begin position="82"/>
        <end position="102"/>
    </location>
</feature>
<evidence type="ECO:0000256" key="4">
    <source>
        <dbReference type="ARBA" id="ARBA00022475"/>
    </source>
</evidence>
<dbReference type="Proteomes" id="UP000253303">
    <property type="component" value="Unassembled WGS sequence"/>
</dbReference>
<dbReference type="CDD" id="cd17320">
    <property type="entry name" value="MFS_MdfA_MDR_like"/>
    <property type="match status" value="1"/>
</dbReference>
<dbReference type="GO" id="GO:0042910">
    <property type="term" value="F:xenobiotic transmembrane transporter activity"/>
    <property type="evidence" value="ECO:0007669"/>
    <property type="project" value="InterPro"/>
</dbReference>
<keyword evidence="3" id="KW-0813">Transport</keyword>
<dbReference type="InterPro" id="IPR036259">
    <property type="entry name" value="MFS_trans_sf"/>
</dbReference>
<feature type="transmembrane region" description="Helical" evidence="9">
    <location>
        <begin position="249"/>
        <end position="274"/>
    </location>
</feature>
<dbReference type="InterPro" id="IPR011701">
    <property type="entry name" value="MFS"/>
</dbReference>
<comment type="similarity">
    <text evidence="2">Belongs to the major facilitator superfamily. Bcr/CmlA family.</text>
</comment>
<comment type="caution">
    <text evidence="11">The sequence shown here is derived from an EMBL/GenBank/DDBJ whole genome shotgun (WGS) entry which is preliminary data.</text>
</comment>
<feature type="transmembrane region" description="Helical" evidence="9">
    <location>
        <begin position="398"/>
        <end position="421"/>
    </location>
</feature>
<evidence type="ECO:0000256" key="3">
    <source>
        <dbReference type="ARBA" id="ARBA00022448"/>
    </source>
</evidence>
<sequence length="452" mass="46440">MLPGHPLPGWTASHSLPRRSKGKGLSMSRVSDDQSAGPVPARHHRRRLLVMGALSTFGPLSIDLYLPALPELARQLDASDSAAQWSISTCLIGLAAGQLFIGPLSDRIGRKRPLFVGVATYAVVSLLCAAAPSIAALNILRLVQGLAGSAGMVIVGAMVRDMYEGQRMARILSLLMLVGGVAPIVAPVLGGQLLYVTDWRGIFVTLGAISVLLLVAVTALPETLKPELRHVGGLRRVRVGFTSVVRDRVFVGCALGSSVGGAALFIYISVSAFVLEGGYGVSAQTFSFIFGVNSVGLVLSGYVNAVLLRRLKPEPLLAGGALVAVVASVFCLAAAVLRAPLAVFLPALFLTVATGGLASPNATALALARHSANAGTAAALLGSSGFLLGALLAPAASIGGASAVAMTCGMAATRAAAWAAYRFVALPGRRRTPADDVAEPAPLDVEHRRAGP</sequence>
<evidence type="ECO:0000259" key="10">
    <source>
        <dbReference type="PROSITE" id="PS50850"/>
    </source>
</evidence>
<dbReference type="SUPFAM" id="SSF103473">
    <property type="entry name" value="MFS general substrate transporter"/>
    <property type="match status" value="1"/>
</dbReference>
<keyword evidence="12" id="KW-1185">Reference proteome</keyword>
<feature type="transmembrane region" description="Helical" evidence="9">
    <location>
        <begin position="201"/>
        <end position="220"/>
    </location>
</feature>
<dbReference type="FunFam" id="1.20.1720.10:FF:000005">
    <property type="entry name" value="Bcr/CflA family efflux transporter"/>
    <property type="match status" value="1"/>
</dbReference>
<reference evidence="11 12" key="1">
    <citation type="submission" date="2018-06" db="EMBL/GenBank/DDBJ databases">
        <title>Sphaerisporangium craniellae sp. nov., isolated from a marine sponge in the South China Sea.</title>
        <authorList>
            <person name="Li L."/>
        </authorList>
    </citation>
    <scope>NUCLEOTIDE SEQUENCE [LARGE SCALE GENOMIC DNA]</scope>
    <source>
        <strain evidence="11 12">LHW63015</strain>
    </source>
</reference>
<feature type="transmembrane region" description="Helical" evidence="9">
    <location>
        <begin position="171"/>
        <end position="195"/>
    </location>
</feature>
<accession>A0A366LRI0</accession>
<dbReference type="GO" id="GO:0005886">
    <property type="term" value="C:plasma membrane"/>
    <property type="evidence" value="ECO:0007669"/>
    <property type="project" value="UniProtKB-SubCell"/>
</dbReference>
<dbReference type="EMBL" id="QMEY01000018">
    <property type="protein sequence ID" value="RBQ16220.1"/>
    <property type="molecule type" value="Genomic_DNA"/>
</dbReference>
<feature type="domain" description="Major facilitator superfamily (MFS) profile" evidence="10">
    <location>
        <begin position="47"/>
        <end position="430"/>
    </location>
</feature>
<dbReference type="InterPro" id="IPR005829">
    <property type="entry name" value="Sugar_transporter_CS"/>
</dbReference>
<comment type="subcellular location">
    <subcellularLocation>
        <location evidence="1">Cell membrane</location>
        <topology evidence="1">Multi-pass membrane protein</topology>
    </subcellularLocation>
</comment>
<dbReference type="PANTHER" id="PTHR23502">
    <property type="entry name" value="MAJOR FACILITATOR SUPERFAMILY"/>
    <property type="match status" value="1"/>
</dbReference>
<keyword evidence="6 9" id="KW-1133">Transmembrane helix</keyword>
<dbReference type="Gene3D" id="1.20.1720.10">
    <property type="entry name" value="Multidrug resistance protein D"/>
    <property type="match status" value="1"/>
</dbReference>
<feature type="transmembrane region" description="Helical" evidence="9">
    <location>
        <begin position="374"/>
        <end position="392"/>
    </location>
</feature>
<protein>
    <recommendedName>
        <fullName evidence="10">Major facilitator superfamily (MFS) profile domain-containing protein</fullName>
    </recommendedName>
</protein>
<dbReference type="InterPro" id="IPR004812">
    <property type="entry name" value="Efflux_drug-R_Bcr/CmlA"/>
</dbReference>
<evidence type="ECO:0000256" key="7">
    <source>
        <dbReference type="ARBA" id="ARBA00023136"/>
    </source>
</evidence>
<evidence type="ECO:0000256" key="2">
    <source>
        <dbReference type="ARBA" id="ARBA00006236"/>
    </source>
</evidence>
<evidence type="ECO:0000313" key="12">
    <source>
        <dbReference type="Proteomes" id="UP000253303"/>
    </source>
</evidence>
<keyword evidence="4" id="KW-1003">Cell membrane</keyword>
<dbReference type="PROSITE" id="PS00216">
    <property type="entry name" value="SUGAR_TRANSPORT_1"/>
    <property type="match status" value="1"/>
</dbReference>
<evidence type="ECO:0000256" key="5">
    <source>
        <dbReference type="ARBA" id="ARBA00022692"/>
    </source>
</evidence>